<dbReference type="GO" id="GO:0005506">
    <property type="term" value="F:iron ion binding"/>
    <property type="evidence" value="ECO:0007669"/>
    <property type="project" value="InterPro"/>
</dbReference>
<evidence type="ECO:0000256" key="12">
    <source>
        <dbReference type="ARBA" id="ARBA00023136"/>
    </source>
</evidence>
<feature type="chain" id="PRO_5043385282" description="procollagen-proline 4-dioxygenase" evidence="15">
    <location>
        <begin position="29"/>
        <end position="267"/>
    </location>
</feature>
<sequence length="267" mass="29728">MSWPRLLDRKILLILACLQLYLLSATGGRQLNSVFGWGKASEKHDAVGYNPPAGKLWIETVSWEPRAFVLHNFLSPSECDHLIKTAAPSMEKSTVVDNDTGKSVNSKVRTSSGTFLQRGADDIIKKIEARIAQHSKIPVENGEGLQVLHYQASEKYEPHWDYFHDTVNIQNGGQRVATMLMYLTDVEAGGETVFPNSHEKPHKDDSSMQDCARQGVAVKPRRGDALLFYSLQPSGSLDPMSLHTGCPVVHGNKWSATKWMRVHTFAT</sequence>
<evidence type="ECO:0000256" key="4">
    <source>
        <dbReference type="ARBA" id="ARBA00012269"/>
    </source>
</evidence>
<dbReference type="Gene3D" id="2.60.120.620">
    <property type="entry name" value="q2cbj1_9rhob like domain"/>
    <property type="match status" value="1"/>
</dbReference>
<dbReference type="GO" id="GO:0031418">
    <property type="term" value="F:L-ascorbic acid binding"/>
    <property type="evidence" value="ECO:0007669"/>
    <property type="project" value="InterPro"/>
</dbReference>
<organism evidence="17 18">
    <name type="scientific">Symbiochloris irregularis</name>
    <dbReference type="NCBI Taxonomy" id="706552"/>
    <lineage>
        <taxon>Eukaryota</taxon>
        <taxon>Viridiplantae</taxon>
        <taxon>Chlorophyta</taxon>
        <taxon>core chlorophytes</taxon>
        <taxon>Trebouxiophyceae</taxon>
        <taxon>Trebouxiales</taxon>
        <taxon>Trebouxiaceae</taxon>
        <taxon>Symbiochloris</taxon>
    </lineage>
</organism>
<keyword evidence="5" id="KW-0812">Transmembrane</keyword>
<dbReference type="Proteomes" id="UP001465755">
    <property type="component" value="Unassembled WGS sequence"/>
</dbReference>
<evidence type="ECO:0000256" key="6">
    <source>
        <dbReference type="ARBA" id="ARBA00022723"/>
    </source>
</evidence>
<keyword evidence="12" id="KW-0472">Membrane</keyword>
<evidence type="ECO:0000313" key="18">
    <source>
        <dbReference type="Proteomes" id="UP001465755"/>
    </source>
</evidence>
<dbReference type="Pfam" id="PF13640">
    <property type="entry name" value="2OG-FeII_Oxy_3"/>
    <property type="match status" value="1"/>
</dbReference>
<dbReference type="FunFam" id="2.60.120.620:FF:000002">
    <property type="entry name" value="Prolyl 4-hydroxylase 4"/>
    <property type="match status" value="1"/>
</dbReference>
<evidence type="ECO:0000313" key="17">
    <source>
        <dbReference type="EMBL" id="KAK9812281.1"/>
    </source>
</evidence>
<comment type="catalytic activity">
    <reaction evidence="14">
        <text>L-prolyl-[collagen] + 2-oxoglutarate + O2 = trans-4-hydroxy-L-prolyl-[collagen] + succinate + CO2</text>
        <dbReference type="Rhea" id="RHEA:18945"/>
        <dbReference type="Rhea" id="RHEA-COMP:11676"/>
        <dbReference type="Rhea" id="RHEA-COMP:11680"/>
        <dbReference type="ChEBI" id="CHEBI:15379"/>
        <dbReference type="ChEBI" id="CHEBI:16526"/>
        <dbReference type="ChEBI" id="CHEBI:16810"/>
        <dbReference type="ChEBI" id="CHEBI:30031"/>
        <dbReference type="ChEBI" id="CHEBI:50342"/>
        <dbReference type="ChEBI" id="CHEBI:61965"/>
        <dbReference type="EC" id="1.14.11.2"/>
    </reaction>
</comment>
<evidence type="ECO:0000256" key="15">
    <source>
        <dbReference type="SAM" id="SignalP"/>
    </source>
</evidence>
<keyword evidence="11" id="KW-0408">Iron</keyword>
<evidence type="ECO:0000256" key="5">
    <source>
        <dbReference type="ARBA" id="ARBA00022692"/>
    </source>
</evidence>
<reference evidence="17 18" key="1">
    <citation type="journal article" date="2024" name="Nat. Commun.">
        <title>Phylogenomics reveals the evolutionary origins of lichenization in chlorophyte algae.</title>
        <authorList>
            <person name="Puginier C."/>
            <person name="Libourel C."/>
            <person name="Otte J."/>
            <person name="Skaloud P."/>
            <person name="Haon M."/>
            <person name="Grisel S."/>
            <person name="Petersen M."/>
            <person name="Berrin J.G."/>
            <person name="Delaux P.M."/>
            <person name="Dal Grande F."/>
            <person name="Keller J."/>
        </authorList>
    </citation>
    <scope>NUCLEOTIDE SEQUENCE [LARGE SCALE GENOMIC DNA]</scope>
    <source>
        <strain evidence="17 18">SAG 2036</strain>
    </source>
</reference>
<comment type="cofactor">
    <cofactor evidence="1">
        <name>L-ascorbate</name>
        <dbReference type="ChEBI" id="CHEBI:38290"/>
    </cofactor>
</comment>
<comment type="caution">
    <text evidence="17">The sequence shown here is derived from an EMBL/GenBank/DDBJ whole genome shotgun (WGS) entry which is preliminary data.</text>
</comment>
<evidence type="ECO:0000256" key="1">
    <source>
        <dbReference type="ARBA" id="ARBA00001961"/>
    </source>
</evidence>
<dbReference type="InterPro" id="IPR044862">
    <property type="entry name" value="Pro_4_hyd_alph_FE2OG_OXY"/>
</dbReference>
<evidence type="ECO:0000259" key="16">
    <source>
        <dbReference type="PROSITE" id="PS51471"/>
    </source>
</evidence>
<dbReference type="EMBL" id="JALJOQ010000008">
    <property type="protein sequence ID" value="KAK9812281.1"/>
    <property type="molecule type" value="Genomic_DNA"/>
</dbReference>
<protein>
    <recommendedName>
        <fullName evidence="4">procollagen-proline 4-dioxygenase</fullName>
        <ecNumber evidence="4">1.14.11.2</ecNumber>
    </recommendedName>
</protein>
<evidence type="ECO:0000256" key="8">
    <source>
        <dbReference type="ARBA" id="ARBA00022968"/>
    </source>
</evidence>
<comment type="similarity">
    <text evidence="3">Belongs to the P4HA family.</text>
</comment>
<gene>
    <name evidence="17" type="ORF">WJX73_009910</name>
</gene>
<keyword evidence="13" id="KW-0325">Glycoprotein</keyword>
<keyword evidence="8" id="KW-0735">Signal-anchor</keyword>
<keyword evidence="18" id="KW-1185">Reference proteome</keyword>
<dbReference type="InterPro" id="IPR045054">
    <property type="entry name" value="P4HA-like"/>
</dbReference>
<feature type="domain" description="Fe2OG dioxygenase" evidence="16">
    <location>
        <begin position="141"/>
        <end position="262"/>
    </location>
</feature>
<dbReference type="PROSITE" id="PS51471">
    <property type="entry name" value="FE2OG_OXY"/>
    <property type="match status" value="1"/>
</dbReference>
<accession>A0AAW1PV17</accession>
<dbReference type="PANTHER" id="PTHR10869:SF123">
    <property type="entry name" value="PROLYL 4-HYDROXYLASE 10-RELATED"/>
    <property type="match status" value="1"/>
</dbReference>
<keyword evidence="10" id="KW-0560">Oxidoreductase</keyword>
<dbReference type="PANTHER" id="PTHR10869">
    <property type="entry name" value="PROLYL 4-HYDROXYLASE ALPHA SUBUNIT"/>
    <property type="match status" value="1"/>
</dbReference>
<evidence type="ECO:0000256" key="3">
    <source>
        <dbReference type="ARBA" id="ARBA00006511"/>
    </source>
</evidence>
<evidence type="ECO:0000256" key="9">
    <source>
        <dbReference type="ARBA" id="ARBA00022989"/>
    </source>
</evidence>
<dbReference type="AlphaFoldDB" id="A0AAW1PV17"/>
<dbReference type="InterPro" id="IPR005123">
    <property type="entry name" value="Oxoglu/Fe-dep_dioxygenase_dom"/>
</dbReference>
<keyword evidence="15" id="KW-0732">Signal</keyword>
<evidence type="ECO:0000256" key="10">
    <source>
        <dbReference type="ARBA" id="ARBA00023002"/>
    </source>
</evidence>
<evidence type="ECO:0000256" key="13">
    <source>
        <dbReference type="ARBA" id="ARBA00023180"/>
    </source>
</evidence>
<keyword evidence="7" id="KW-0223">Dioxygenase</keyword>
<keyword evidence="9" id="KW-1133">Transmembrane helix</keyword>
<evidence type="ECO:0000256" key="7">
    <source>
        <dbReference type="ARBA" id="ARBA00022964"/>
    </source>
</evidence>
<dbReference type="InterPro" id="IPR006620">
    <property type="entry name" value="Pro_4_hyd_alph"/>
</dbReference>
<evidence type="ECO:0000256" key="2">
    <source>
        <dbReference type="ARBA" id="ARBA00004648"/>
    </source>
</evidence>
<name>A0AAW1PV17_9CHLO</name>
<dbReference type="SMART" id="SM00702">
    <property type="entry name" value="P4Hc"/>
    <property type="match status" value="1"/>
</dbReference>
<proteinExistence type="inferred from homology"/>
<dbReference type="EC" id="1.14.11.2" evidence="4"/>
<evidence type="ECO:0000256" key="11">
    <source>
        <dbReference type="ARBA" id="ARBA00023004"/>
    </source>
</evidence>
<keyword evidence="6" id="KW-0479">Metal-binding</keyword>
<evidence type="ECO:0000256" key="14">
    <source>
        <dbReference type="ARBA" id="ARBA00049169"/>
    </source>
</evidence>
<feature type="signal peptide" evidence="15">
    <location>
        <begin position="1"/>
        <end position="28"/>
    </location>
</feature>
<comment type="subcellular location">
    <subcellularLocation>
        <location evidence="2">Endoplasmic reticulum membrane</location>
        <topology evidence="2">Single-pass type II membrane protein</topology>
    </subcellularLocation>
</comment>
<dbReference type="GO" id="GO:0005789">
    <property type="term" value="C:endoplasmic reticulum membrane"/>
    <property type="evidence" value="ECO:0007669"/>
    <property type="project" value="UniProtKB-SubCell"/>
</dbReference>
<dbReference type="GO" id="GO:0004656">
    <property type="term" value="F:procollagen-proline 4-dioxygenase activity"/>
    <property type="evidence" value="ECO:0007669"/>
    <property type="project" value="UniProtKB-EC"/>
</dbReference>